<accession>A0ABW6RNC4</accession>
<dbReference type="Proteomes" id="UP001601976">
    <property type="component" value="Unassembled WGS sequence"/>
</dbReference>
<proteinExistence type="predicted"/>
<dbReference type="InterPro" id="IPR016166">
    <property type="entry name" value="FAD-bd_PCMH"/>
</dbReference>
<dbReference type="EMBL" id="JBIAPK010000012">
    <property type="protein sequence ID" value="MFF3343040.1"/>
    <property type="molecule type" value="Genomic_DNA"/>
</dbReference>
<dbReference type="SUPFAM" id="SSF56176">
    <property type="entry name" value="FAD-binding/transporter-associated domain-like"/>
    <property type="match status" value="1"/>
</dbReference>
<dbReference type="Pfam" id="PF00941">
    <property type="entry name" value="FAD_binding_5"/>
    <property type="match status" value="1"/>
</dbReference>
<sequence length="274" mass="28996">MDLLTVEAVLDARGGVRWEAGDAWLAGGTWLFSAPQPGVSRLWDLARMGWQPLVLGEDGLEIAATCTVAELLAFAIQPDGPWPDARALMDGCCRAFSSSFKVWNAATVGGNVCLALPAAPMVSLAAALHGTCVLRAGNGQERLLSVRDFVTGSGRTDLRPGEMLRCLRLPATALAQRTAMRRVSLRPGGHSAALVIATMAPGSGRFTLTLTAATTRPVQLSFDRPPTATGLRAAIEQAIDATLIVDDVHGAAAWRRHLIVHLADEVRCALTAED</sequence>
<dbReference type="Gene3D" id="3.30.465.10">
    <property type="match status" value="1"/>
</dbReference>
<dbReference type="InterPro" id="IPR016169">
    <property type="entry name" value="FAD-bd_PCMH_sub2"/>
</dbReference>
<protein>
    <submittedName>
        <fullName evidence="2">FAD binding domain-containing protein</fullName>
    </submittedName>
</protein>
<name>A0ABW6RNC4_9ACTN</name>
<reference evidence="2 3" key="1">
    <citation type="submission" date="2024-10" db="EMBL/GenBank/DDBJ databases">
        <title>The Natural Products Discovery Center: Release of the First 8490 Sequenced Strains for Exploring Actinobacteria Biosynthetic Diversity.</title>
        <authorList>
            <person name="Kalkreuter E."/>
            <person name="Kautsar S.A."/>
            <person name="Yang D."/>
            <person name="Bader C.D."/>
            <person name="Teijaro C.N."/>
            <person name="Fluegel L."/>
            <person name="Davis C.M."/>
            <person name="Simpson J.R."/>
            <person name="Lauterbach L."/>
            <person name="Steele A.D."/>
            <person name="Gui C."/>
            <person name="Meng S."/>
            <person name="Li G."/>
            <person name="Viehrig K."/>
            <person name="Ye F."/>
            <person name="Su P."/>
            <person name="Kiefer A.F."/>
            <person name="Nichols A."/>
            <person name="Cepeda A.J."/>
            <person name="Yan W."/>
            <person name="Fan B."/>
            <person name="Jiang Y."/>
            <person name="Adhikari A."/>
            <person name="Zheng C.-J."/>
            <person name="Schuster L."/>
            <person name="Cowan T.M."/>
            <person name="Smanski M.J."/>
            <person name="Chevrette M.G."/>
            <person name="De Carvalho L.P.S."/>
            <person name="Shen B."/>
        </authorList>
    </citation>
    <scope>NUCLEOTIDE SEQUENCE [LARGE SCALE GENOMIC DNA]</scope>
    <source>
        <strain evidence="2 3">NPDC003029</strain>
    </source>
</reference>
<feature type="domain" description="FAD-binding PCMH-type" evidence="1">
    <location>
        <begin position="1"/>
        <end position="174"/>
    </location>
</feature>
<dbReference type="PANTHER" id="PTHR42659:SF9">
    <property type="entry name" value="XANTHINE DEHYDROGENASE FAD-BINDING SUBUNIT XDHB-RELATED"/>
    <property type="match status" value="1"/>
</dbReference>
<keyword evidence="3" id="KW-1185">Reference proteome</keyword>
<evidence type="ECO:0000313" key="3">
    <source>
        <dbReference type="Proteomes" id="UP001601976"/>
    </source>
</evidence>
<dbReference type="PANTHER" id="PTHR42659">
    <property type="entry name" value="XANTHINE DEHYDROGENASE SUBUNIT C-RELATED"/>
    <property type="match status" value="1"/>
</dbReference>
<dbReference type="InterPro" id="IPR002346">
    <property type="entry name" value="Mopterin_DH_FAD-bd"/>
</dbReference>
<gene>
    <name evidence="2" type="ORF">ACFYWW_30730</name>
</gene>
<evidence type="ECO:0000313" key="2">
    <source>
        <dbReference type="EMBL" id="MFF3343040.1"/>
    </source>
</evidence>
<dbReference type="InterPro" id="IPR051312">
    <property type="entry name" value="Diverse_Substr_Oxidored"/>
</dbReference>
<organism evidence="2 3">
    <name type="scientific">Streptomyces flavidovirens</name>
    <dbReference type="NCBI Taxonomy" id="67298"/>
    <lineage>
        <taxon>Bacteria</taxon>
        <taxon>Bacillati</taxon>
        <taxon>Actinomycetota</taxon>
        <taxon>Actinomycetes</taxon>
        <taxon>Kitasatosporales</taxon>
        <taxon>Streptomycetaceae</taxon>
        <taxon>Streptomyces</taxon>
    </lineage>
</organism>
<dbReference type="RefSeq" id="WP_355722866.1">
    <property type="nucleotide sequence ID" value="NZ_JBEXNP010000013.1"/>
</dbReference>
<dbReference type="InterPro" id="IPR036318">
    <property type="entry name" value="FAD-bd_PCMH-like_sf"/>
</dbReference>
<comment type="caution">
    <text evidence="2">The sequence shown here is derived from an EMBL/GenBank/DDBJ whole genome shotgun (WGS) entry which is preliminary data.</text>
</comment>
<evidence type="ECO:0000259" key="1">
    <source>
        <dbReference type="PROSITE" id="PS51387"/>
    </source>
</evidence>
<dbReference type="PROSITE" id="PS51387">
    <property type="entry name" value="FAD_PCMH"/>
    <property type="match status" value="1"/>
</dbReference>